<dbReference type="GO" id="GO:0030091">
    <property type="term" value="P:protein repair"/>
    <property type="evidence" value="ECO:0007669"/>
    <property type="project" value="InterPro"/>
</dbReference>
<organism evidence="8 9">
    <name type="scientific">Thermonema lapsum</name>
    <dbReference type="NCBI Taxonomy" id="28195"/>
    <lineage>
        <taxon>Bacteria</taxon>
        <taxon>Pseudomonadati</taxon>
        <taxon>Bacteroidota</taxon>
        <taxon>Cytophagia</taxon>
        <taxon>Cytophagales</taxon>
        <taxon>Thermonemataceae</taxon>
        <taxon>Thermonema</taxon>
    </lineage>
</organism>
<dbReference type="GO" id="GO:0005737">
    <property type="term" value="C:cytoplasm"/>
    <property type="evidence" value="ECO:0007669"/>
    <property type="project" value="TreeGrafter"/>
</dbReference>
<dbReference type="PANTHER" id="PTHR10173:SF52">
    <property type="entry name" value="METHIONINE-R-SULFOXIDE REDUCTASE B1"/>
    <property type="match status" value="1"/>
</dbReference>
<proteinExistence type="predicted"/>
<dbReference type="EC" id="1.8.4.12" evidence="2"/>
<dbReference type="SUPFAM" id="SSF51316">
    <property type="entry name" value="Mss4-like"/>
    <property type="match status" value="1"/>
</dbReference>
<evidence type="ECO:0000313" key="9">
    <source>
        <dbReference type="Proteomes" id="UP000537126"/>
    </source>
</evidence>
<dbReference type="AlphaFoldDB" id="A0A846MP40"/>
<keyword evidence="9" id="KW-1185">Reference proteome</keyword>
<reference evidence="8 9" key="1">
    <citation type="submission" date="2020-03" db="EMBL/GenBank/DDBJ databases">
        <title>Genomic Encyclopedia of Type Strains, Phase IV (KMG-IV): sequencing the most valuable type-strain genomes for metagenomic binning, comparative biology and taxonomic classification.</title>
        <authorList>
            <person name="Goeker M."/>
        </authorList>
    </citation>
    <scope>NUCLEOTIDE SEQUENCE [LARGE SCALE GENOMIC DNA]</scope>
    <source>
        <strain evidence="8 9">DSM 5718</strain>
    </source>
</reference>
<protein>
    <recommendedName>
        <fullName evidence="2">peptide-methionine (R)-S-oxide reductase</fullName>
        <ecNumber evidence="2">1.8.4.12</ecNumber>
    </recommendedName>
</protein>
<dbReference type="GO" id="GO:0046872">
    <property type="term" value="F:metal ion binding"/>
    <property type="evidence" value="ECO:0007669"/>
    <property type="project" value="UniProtKB-KW"/>
</dbReference>
<evidence type="ECO:0000313" key="8">
    <source>
        <dbReference type="EMBL" id="NIK73348.1"/>
    </source>
</evidence>
<dbReference type="Gene3D" id="2.170.150.20">
    <property type="entry name" value="Peptide methionine sulfoxide reductase"/>
    <property type="match status" value="1"/>
</dbReference>
<evidence type="ECO:0000256" key="3">
    <source>
        <dbReference type="ARBA" id="ARBA00022723"/>
    </source>
</evidence>
<dbReference type="EMBL" id="JAASRN010000001">
    <property type="protein sequence ID" value="NIK73348.1"/>
    <property type="molecule type" value="Genomic_DNA"/>
</dbReference>
<dbReference type="FunFam" id="2.170.150.20:FF:000009">
    <property type="entry name" value="Peptide-methionine (R)-S-oxide reductase"/>
    <property type="match status" value="1"/>
</dbReference>
<dbReference type="GO" id="GO:0033743">
    <property type="term" value="F:peptide-methionine (R)-S-oxide reductase activity"/>
    <property type="evidence" value="ECO:0007669"/>
    <property type="project" value="UniProtKB-EC"/>
</dbReference>
<evidence type="ECO:0000256" key="2">
    <source>
        <dbReference type="ARBA" id="ARBA00012499"/>
    </source>
</evidence>
<keyword evidence="3" id="KW-0479">Metal-binding</keyword>
<feature type="domain" description="MsrB" evidence="7">
    <location>
        <begin position="12"/>
        <end position="133"/>
    </location>
</feature>
<evidence type="ECO:0000259" key="7">
    <source>
        <dbReference type="PROSITE" id="PS51790"/>
    </source>
</evidence>
<dbReference type="Pfam" id="PF01641">
    <property type="entry name" value="SelR"/>
    <property type="match status" value="1"/>
</dbReference>
<evidence type="ECO:0000256" key="4">
    <source>
        <dbReference type="ARBA" id="ARBA00022833"/>
    </source>
</evidence>
<comment type="caution">
    <text evidence="8">The sequence shown here is derived from an EMBL/GenBank/DDBJ whole genome shotgun (WGS) entry which is preliminary data.</text>
</comment>
<sequence>MEKDKHALPQSEEEWRRILTPEQYRVLRQKGTEPPFSGKFYKHKEKGVYVCAACGNQLFPSDFKYDSGCGWPAFYDALPGAVIFQDDYSYGMYRIEVLCARCKSHLGHIFDDGPAPTGKRYCINSVAMDFKEKDDKEKPSE</sequence>
<comment type="cofactor">
    <cofactor evidence="1">
        <name>Zn(2+)</name>
        <dbReference type="ChEBI" id="CHEBI:29105"/>
    </cofactor>
</comment>
<accession>A0A846MP40</accession>
<keyword evidence="4" id="KW-0862">Zinc</keyword>
<dbReference type="PROSITE" id="PS51790">
    <property type="entry name" value="MSRB"/>
    <property type="match status" value="1"/>
</dbReference>
<name>A0A846MP40_9BACT</name>
<dbReference type="InterPro" id="IPR002579">
    <property type="entry name" value="Met_Sox_Rdtase_MsrB_dom"/>
</dbReference>
<comment type="catalytic activity">
    <reaction evidence="6">
        <text>L-methionyl-[protein] + [thioredoxin]-disulfide + H2O = L-methionyl-(R)-S-oxide-[protein] + [thioredoxin]-dithiol</text>
        <dbReference type="Rhea" id="RHEA:24164"/>
        <dbReference type="Rhea" id="RHEA-COMP:10698"/>
        <dbReference type="Rhea" id="RHEA-COMP:10700"/>
        <dbReference type="Rhea" id="RHEA-COMP:12313"/>
        <dbReference type="Rhea" id="RHEA-COMP:12314"/>
        <dbReference type="ChEBI" id="CHEBI:15377"/>
        <dbReference type="ChEBI" id="CHEBI:16044"/>
        <dbReference type="ChEBI" id="CHEBI:29950"/>
        <dbReference type="ChEBI" id="CHEBI:45764"/>
        <dbReference type="ChEBI" id="CHEBI:50058"/>
        <dbReference type="EC" id="1.8.4.12"/>
    </reaction>
</comment>
<dbReference type="NCBIfam" id="TIGR00357">
    <property type="entry name" value="peptide-methionine (R)-S-oxide reductase MsrB"/>
    <property type="match status" value="1"/>
</dbReference>
<evidence type="ECO:0000256" key="1">
    <source>
        <dbReference type="ARBA" id="ARBA00001947"/>
    </source>
</evidence>
<keyword evidence="5 8" id="KW-0560">Oxidoreductase</keyword>
<dbReference type="InterPro" id="IPR028427">
    <property type="entry name" value="Met_Sox_Rdtase_MsrB"/>
</dbReference>
<evidence type="ECO:0000256" key="6">
    <source>
        <dbReference type="ARBA" id="ARBA00048488"/>
    </source>
</evidence>
<evidence type="ECO:0000256" key="5">
    <source>
        <dbReference type="ARBA" id="ARBA00023002"/>
    </source>
</evidence>
<dbReference type="Proteomes" id="UP000537126">
    <property type="component" value="Unassembled WGS sequence"/>
</dbReference>
<dbReference type="PANTHER" id="PTHR10173">
    <property type="entry name" value="METHIONINE SULFOXIDE REDUCTASE"/>
    <property type="match status" value="1"/>
</dbReference>
<dbReference type="InterPro" id="IPR011057">
    <property type="entry name" value="Mss4-like_sf"/>
</dbReference>
<gene>
    <name evidence="8" type="ORF">FHS56_000834</name>
</gene>
<dbReference type="GO" id="GO:0006979">
    <property type="term" value="P:response to oxidative stress"/>
    <property type="evidence" value="ECO:0007669"/>
    <property type="project" value="InterPro"/>
</dbReference>